<evidence type="ECO:0000313" key="2">
    <source>
        <dbReference type="Proteomes" id="UP000046067"/>
    </source>
</evidence>
<gene>
    <name evidence="1" type="ORF">ERS013201_00972</name>
</gene>
<sequence length="70" mass="7896">MDGFDAMTNPCSAQVSDRLPHAFWPCRFTCVNCHMQPCISDLFKMLDKAVTGLPQFITCEIDCHNVIFLA</sequence>
<dbReference type="AlphaFoldDB" id="A0A655VXZ8"/>
<accession>A0A655VXZ8</accession>
<organism evidence="1 2">
    <name type="scientific">Vibrio cholerae</name>
    <dbReference type="NCBI Taxonomy" id="666"/>
    <lineage>
        <taxon>Bacteria</taxon>
        <taxon>Pseudomonadati</taxon>
        <taxon>Pseudomonadota</taxon>
        <taxon>Gammaproteobacteria</taxon>
        <taxon>Vibrionales</taxon>
        <taxon>Vibrionaceae</taxon>
        <taxon>Vibrio</taxon>
    </lineage>
</organism>
<dbReference type="EMBL" id="CWQJ01000004">
    <property type="protein sequence ID" value="CSB78708.1"/>
    <property type="molecule type" value="Genomic_DNA"/>
</dbReference>
<evidence type="ECO:0000313" key="1">
    <source>
        <dbReference type="EMBL" id="CSB78708.1"/>
    </source>
</evidence>
<protein>
    <submittedName>
        <fullName evidence="1">Uncharacterized protein</fullName>
    </submittedName>
</protein>
<proteinExistence type="predicted"/>
<dbReference type="Proteomes" id="UP000046067">
    <property type="component" value="Unassembled WGS sequence"/>
</dbReference>
<reference evidence="1 2" key="1">
    <citation type="submission" date="2015-07" db="EMBL/GenBank/DDBJ databases">
        <authorList>
            <consortium name="Pathogen Informatics"/>
        </authorList>
    </citation>
    <scope>NUCLEOTIDE SEQUENCE [LARGE SCALE GENOMIC DNA]</scope>
    <source>
        <strain evidence="1 2">A325</strain>
    </source>
</reference>
<name>A0A655VXZ8_VIBCL</name>